<reference evidence="1" key="1">
    <citation type="submission" date="2021-02" db="EMBL/GenBank/DDBJ databases">
        <title>Natrosporangium hydrolyticum gen. nov., sp. nov, a haloalkaliphilic actinobacterium from a soda solonchak soil.</title>
        <authorList>
            <person name="Sorokin D.Y."/>
            <person name="Khijniak T.V."/>
            <person name="Zakharycheva A.P."/>
            <person name="Boueva O.V."/>
            <person name="Ariskina E.V."/>
            <person name="Hahnke R.L."/>
            <person name="Bunk B."/>
            <person name="Sproer C."/>
            <person name="Schumann P."/>
            <person name="Evtushenko L.I."/>
            <person name="Kublanov I.V."/>
        </authorList>
    </citation>
    <scope>NUCLEOTIDE SEQUENCE</scope>
    <source>
        <strain evidence="1">DSM 106523</strain>
    </source>
</reference>
<accession>A0A895YMW3</accession>
<keyword evidence="2" id="KW-1185">Reference proteome</keyword>
<gene>
    <name evidence="1" type="ORF">JQS43_11285</name>
</gene>
<protein>
    <submittedName>
        <fullName evidence="1">Uncharacterized protein</fullName>
    </submittedName>
</protein>
<dbReference type="KEGG" id="nhy:JQS43_11285"/>
<proteinExistence type="predicted"/>
<evidence type="ECO:0000313" key="2">
    <source>
        <dbReference type="Proteomes" id="UP000662857"/>
    </source>
</evidence>
<sequence length="64" mass="6448">MLSADVVLAGGDEATLGREDHELGTVTQAGRQAGAGLADHLRHQASQVGQAGLRATLVAVAETV</sequence>
<evidence type="ECO:0000313" key="1">
    <source>
        <dbReference type="EMBL" id="QSB16809.1"/>
    </source>
</evidence>
<name>A0A895YMW3_9ACTN</name>
<dbReference type="AlphaFoldDB" id="A0A895YMW3"/>
<dbReference type="Proteomes" id="UP000662857">
    <property type="component" value="Chromosome"/>
</dbReference>
<dbReference type="EMBL" id="CP070499">
    <property type="protein sequence ID" value="QSB16809.1"/>
    <property type="molecule type" value="Genomic_DNA"/>
</dbReference>
<organism evidence="1 2">
    <name type="scientific">Natronosporangium hydrolyticum</name>
    <dbReference type="NCBI Taxonomy" id="2811111"/>
    <lineage>
        <taxon>Bacteria</taxon>
        <taxon>Bacillati</taxon>
        <taxon>Actinomycetota</taxon>
        <taxon>Actinomycetes</taxon>
        <taxon>Micromonosporales</taxon>
        <taxon>Micromonosporaceae</taxon>
        <taxon>Natronosporangium</taxon>
    </lineage>
</organism>
<dbReference type="RefSeq" id="WP_239679045.1">
    <property type="nucleotide sequence ID" value="NZ_CP070499.1"/>
</dbReference>